<evidence type="ECO:0000256" key="1">
    <source>
        <dbReference type="PROSITE-ProRule" id="PRU00473"/>
    </source>
</evidence>
<dbReference type="GO" id="GO:0016020">
    <property type="term" value="C:membrane"/>
    <property type="evidence" value="ECO:0007669"/>
    <property type="project" value="UniProtKB-UniRule"/>
</dbReference>
<keyword evidence="2" id="KW-0732">Signal</keyword>
<accession>A0A6S6RV87</accession>
<dbReference type="AlphaFoldDB" id="A0A6S6RV87"/>
<dbReference type="SUPFAM" id="SSF103088">
    <property type="entry name" value="OmpA-like"/>
    <property type="match status" value="1"/>
</dbReference>
<protein>
    <submittedName>
        <fullName evidence="4">Outer membrane protein/peptidoglycan-associated (Lipo)protein</fullName>
    </submittedName>
</protein>
<dbReference type="InterPro" id="IPR006665">
    <property type="entry name" value="OmpA-like"/>
</dbReference>
<feature type="chain" id="PRO_5028310942" evidence="2">
    <location>
        <begin position="18"/>
        <end position="273"/>
    </location>
</feature>
<keyword evidence="1" id="KW-0472">Membrane</keyword>
<name>A0A6S6RV87_9BACT</name>
<dbReference type="Pfam" id="PF00691">
    <property type="entry name" value="OmpA"/>
    <property type="match status" value="1"/>
</dbReference>
<dbReference type="CDD" id="cd07185">
    <property type="entry name" value="OmpA_C-like"/>
    <property type="match status" value="1"/>
</dbReference>
<dbReference type="InterPro" id="IPR036737">
    <property type="entry name" value="OmpA-like_sf"/>
</dbReference>
<reference evidence="4" key="1">
    <citation type="submission" date="2020-01" db="EMBL/GenBank/DDBJ databases">
        <authorList>
            <person name="Meier V. D."/>
            <person name="Meier V D."/>
        </authorList>
    </citation>
    <scope>NUCLEOTIDE SEQUENCE</scope>
    <source>
        <strain evidence="4">HLG_WM_MAG_10</strain>
    </source>
</reference>
<proteinExistence type="predicted"/>
<organism evidence="4">
    <name type="scientific">uncultured Aureispira sp</name>
    <dbReference type="NCBI Taxonomy" id="1331704"/>
    <lineage>
        <taxon>Bacteria</taxon>
        <taxon>Pseudomonadati</taxon>
        <taxon>Bacteroidota</taxon>
        <taxon>Saprospiria</taxon>
        <taxon>Saprospirales</taxon>
        <taxon>Saprospiraceae</taxon>
        <taxon>Aureispira</taxon>
        <taxon>environmental samples</taxon>
    </lineage>
</organism>
<dbReference type="EMBL" id="CACVAQ010000014">
    <property type="protein sequence ID" value="CAA6798978.1"/>
    <property type="molecule type" value="Genomic_DNA"/>
</dbReference>
<dbReference type="PROSITE" id="PS51123">
    <property type="entry name" value="OMPA_2"/>
    <property type="match status" value="1"/>
</dbReference>
<feature type="domain" description="OmpA-like" evidence="3">
    <location>
        <begin position="23"/>
        <end position="142"/>
    </location>
</feature>
<dbReference type="Gene3D" id="3.30.1330.60">
    <property type="entry name" value="OmpA-like domain"/>
    <property type="match status" value="1"/>
</dbReference>
<sequence length="273" mass="30799">MKTLLFLLCAFPLGMIAQQNRTSSQKERIAEQRIYFASGSSILDKAALQNIKTLLAYYKDSLQIEIKLQAFTDDIGSKKNNEALALKRSQSVQTYLMEQGIPMAIIQTQSPKQLELDPNQDANKQRSEHRRVKVELWLISEEPIVMDEALNNFFAQNREKAKQYFSFQANKGAFIEGLKGTTVQIPPNCFVNEKNEVVEGRIDFTLIEAYSYMDMLTQNLTTKSGGELLETGGMMYLEAQDSTGNTLTLKEDAVLSASMASENYWLSDSRKGC</sequence>
<feature type="signal peptide" evidence="2">
    <location>
        <begin position="1"/>
        <end position="17"/>
    </location>
</feature>
<evidence type="ECO:0000313" key="4">
    <source>
        <dbReference type="EMBL" id="CAA6798978.1"/>
    </source>
</evidence>
<gene>
    <name evidence="4" type="ORF">HELGO_WM28447</name>
</gene>
<evidence type="ECO:0000259" key="3">
    <source>
        <dbReference type="PROSITE" id="PS51123"/>
    </source>
</evidence>
<evidence type="ECO:0000256" key="2">
    <source>
        <dbReference type="SAM" id="SignalP"/>
    </source>
</evidence>